<dbReference type="OrthoDB" id="163438at2759"/>
<evidence type="ECO:0000313" key="2">
    <source>
        <dbReference type="Proteomes" id="UP000076738"/>
    </source>
</evidence>
<accession>A0A167ITQ5</accession>
<name>A0A167ITQ5_CALVF</name>
<protein>
    <recommendedName>
        <fullName evidence="3">Fungal STAND N-terminal Goodbye domain-containing protein</fullName>
    </recommendedName>
</protein>
<organism evidence="1 2">
    <name type="scientific">Calocera viscosa (strain TUFC12733)</name>
    <dbReference type="NCBI Taxonomy" id="1330018"/>
    <lineage>
        <taxon>Eukaryota</taxon>
        <taxon>Fungi</taxon>
        <taxon>Dikarya</taxon>
        <taxon>Basidiomycota</taxon>
        <taxon>Agaricomycotina</taxon>
        <taxon>Dacrymycetes</taxon>
        <taxon>Dacrymycetales</taxon>
        <taxon>Dacrymycetaceae</taxon>
        <taxon>Calocera</taxon>
    </lineage>
</organism>
<keyword evidence="2" id="KW-1185">Reference proteome</keyword>
<dbReference type="EMBL" id="KV417305">
    <property type="protein sequence ID" value="KZO92949.1"/>
    <property type="molecule type" value="Genomic_DNA"/>
</dbReference>
<dbReference type="Proteomes" id="UP000076738">
    <property type="component" value="Unassembled WGS sequence"/>
</dbReference>
<sequence length="239" mass="26150">MTGAIVEGIPARGPFKSQGKYWLTVDIDGSVAWKTREVRTKGSMIAWEAKEDRRPLIQVVLCKSHSSGKVEELGAVEQPLDAWLQATEGTDAMRTVAGVDRVEGASEKLDGAAHPVANIGSAWGALLDNVAWFMIAMDAVTEVHPYAKMAWSVLSAAYKVVDAQRKRGDNVRRLVEKMQDVYAFLREAQEMLAITQQPGRDKLREKALADLASQTVECAHFITTYAKDPSFGTLATSIA</sequence>
<dbReference type="STRING" id="1330018.A0A167ITQ5"/>
<evidence type="ECO:0008006" key="3">
    <source>
        <dbReference type="Google" id="ProtNLM"/>
    </source>
</evidence>
<dbReference type="AlphaFoldDB" id="A0A167ITQ5"/>
<reference evidence="1 2" key="1">
    <citation type="journal article" date="2016" name="Mol. Biol. Evol.">
        <title>Comparative Genomics of Early-Diverging Mushroom-Forming Fungi Provides Insights into the Origins of Lignocellulose Decay Capabilities.</title>
        <authorList>
            <person name="Nagy L.G."/>
            <person name="Riley R."/>
            <person name="Tritt A."/>
            <person name="Adam C."/>
            <person name="Daum C."/>
            <person name="Floudas D."/>
            <person name="Sun H."/>
            <person name="Yadav J.S."/>
            <person name="Pangilinan J."/>
            <person name="Larsson K.H."/>
            <person name="Matsuura K."/>
            <person name="Barry K."/>
            <person name="Labutti K."/>
            <person name="Kuo R."/>
            <person name="Ohm R.A."/>
            <person name="Bhattacharya S.S."/>
            <person name="Shirouzu T."/>
            <person name="Yoshinaga Y."/>
            <person name="Martin F.M."/>
            <person name="Grigoriev I.V."/>
            <person name="Hibbett D.S."/>
        </authorList>
    </citation>
    <scope>NUCLEOTIDE SEQUENCE [LARGE SCALE GENOMIC DNA]</scope>
    <source>
        <strain evidence="1 2">TUFC12733</strain>
    </source>
</reference>
<gene>
    <name evidence="1" type="ORF">CALVIDRAFT_529773</name>
</gene>
<evidence type="ECO:0000313" key="1">
    <source>
        <dbReference type="EMBL" id="KZO92949.1"/>
    </source>
</evidence>
<proteinExistence type="predicted"/>